<sequence>MKIAMVSVFVEDPVKAFKYYTEVLGFVEVMYSPENYLAIVKSPMEGNGTTLLLEPTEPDGIEIAKQYKKKLYEMGIPVISFSATDIYETAAELKKKGVRFKKDPVKTDYGCEAIFDDSNGNYIQLFQLNE</sequence>
<dbReference type="EMBL" id="MVDE01000026">
    <property type="protein sequence ID" value="PKQ64060.1"/>
    <property type="molecule type" value="Genomic_DNA"/>
</dbReference>
<dbReference type="Proteomes" id="UP000233618">
    <property type="component" value="Unassembled WGS sequence"/>
</dbReference>
<name>A0A2N3I166_9BACT</name>
<dbReference type="InterPro" id="IPR037523">
    <property type="entry name" value="VOC_core"/>
</dbReference>
<dbReference type="SUPFAM" id="SSF54593">
    <property type="entry name" value="Glyoxalase/Bleomycin resistance protein/Dihydroxybiphenyl dioxygenase"/>
    <property type="match status" value="1"/>
</dbReference>
<evidence type="ECO:0000313" key="2">
    <source>
        <dbReference type="EMBL" id="PKQ64060.1"/>
    </source>
</evidence>
<feature type="domain" description="VOC" evidence="1">
    <location>
        <begin position="2"/>
        <end position="128"/>
    </location>
</feature>
<dbReference type="PANTHER" id="PTHR36437">
    <property type="entry name" value="GLYOXALASE/BLEOMYCIN RESISTANCE PROTEIN/DIOXYGENASE"/>
    <property type="match status" value="1"/>
</dbReference>
<evidence type="ECO:0000259" key="1">
    <source>
        <dbReference type="PROSITE" id="PS51819"/>
    </source>
</evidence>
<organism evidence="2 3">
    <name type="scientific">Labilibaculum manganireducens</name>
    <dbReference type="NCBI Taxonomy" id="1940525"/>
    <lineage>
        <taxon>Bacteria</taxon>
        <taxon>Pseudomonadati</taxon>
        <taxon>Bacteroidota</taxon>
        <taxon>Bacteroidia</taxon>
        <taxon>Marinilabiliales</taxon>
        <taxon>Marinifilaceae</taxon>
        <taxon>Labilibaculum</taxon>
    </lineage>
</organism>
<comment type="caution">
    <text evidence="2">The sequence shown here is derived from an EMBL/GenBank/DDBJ whole genome shotgun (WGS) entry which is preliminary data.</text>
</comment>
<dbReference type="InterPro" id="IPR004360">
    <property type="entry name" value="Glyas_Fos-R_dOase_dom"/>
</dbReference>
<dbReference type="PROSITE" id="PS51819">
    <property type="entry name" value="VOC"/>
    <property type="match status" value="1"/>
</dbReference>
<dbReference type="Pfam" id="PF00903">
    <property type="entry name" value="Glyoxalase"/>
    <property type="match status" value="1"/>
</dbReference>
<dbReference type="AlphaFoldDB" id="A0A2N3I166"/>
<reference evidence="2 3" key="1">
    <citation type="journal article" date="2017" name="Front. Microbiol.">
        <title>Labilibaculum manganireducens gen. nov., sp. nov. and Labilibaculum filiforme sp. nov., Novel Bacteroidetes Isolated from Subsurface Sediments of the Baltic Sea.</title>
        <authorList>
            <person name="Vandieken V."/>
            <person name="Marshall I.P."/>
            <person name="Niemann H."/>
            <person name="Engelen B."/>
            <person name="Cypionka H."/>
        </authorList>
    </citation>
    <scope>NUCLEOTIDE SEQUENCE [LARGE SCALE GENOMIC DNA]</scope>
    <source>
        <strain evidence="2 3">59.10-2M</strain>
    </source>
</reference>
<dbReference type="InterPro" id="IPR029068">
    <property type="entry name" value="Glyas_Bleomycin-R_OHBP_Dase"/>
</dbReference>
<dbReference type="PANTHER" id="PTHR36437:SF2">
    <property type="entry name" value="GLYOXALASE_BLEOMYCIN RESISTANCE PROTEIN_DIOXYGENASE"/>
    <property type="match status" value="1"/>
</dbReference>
<gene>
    <name evidence="2" type="ORF">BZG01_15245</name>
</gene>
<keyword evidence="3" id="KW-1185">Reference proteome</keyword>
<evidence type="ECO:0000313" key="3">
    <source>
        <dbReference type="Proteomes" id="UP000233618"/>
    </source>
</evidence>
<protein>
    <recommendedName>
        <fullName evidence="1">VOC domain-containing protein</fullName>
    </recommendedName>
</protein>
<dbReference type="Gene3D" id="3.10.180.10">
    <property type="entry name" value="2,3-Dihydroxybiphenyl 1,2-Dioxygenase, domain 1"/>
    <property type="match status" value="1"/>
</dbReference>
<accession>A0A2N3I166</accession>
<proteinExistence type="predicted"/>